<keyword evidence="1" id="KW-0949">S-adenosyl-L-methionine</keyword>
<dbReference type="InterPro" id="IPR013785">
    <property type="entry name" value="Aldolase_TIM"/>
</dbReference>
<dbReference type="InterPro" id="IPR007197">
    <property type="entry name" value="rSAM"/>
</dbReference>
<reference evidence="6 7" key="1">
    <citation type="submission" date="2015-12" db="EMBL/GenBank/DDBJ databases">
        <title>Draft Genome Sequence of Desulfitobacterium hafniense Strain DH, a Sulfate-reducing Bacterium Isolated from Paddy Soils.</title>
        <authorList>
            <person name="Bao P."/>
            <person name="Zhang X."/>
            <person name="Li G."/>
        </authorList>
    </citation>
    <scope>NUCLEOTIDE SEQUENCE [LARGE SCALE GENOMIC DNA]</scope>
    <source>
        <strain evidence="6 7">DH</strain>
    </source>
</reference>
<dbReference type="GO" id="GO:0046872">
    <property type="term" value="F:metal ion binding"/>
    <property type="evidence" value="ECO:0007669"/>
    <property type="project" value="UniProtKB-KW"/>
</dbReference>
<evidence type="ECO:0000313" key="7">
    <source>
        <dbReference type="Proteomes" id="UP000054623"/>
    </source>
</evidence>
<evidence type="ECO:0000256" key="4">
    <source>
        <dbReference type="ARBA" id="ARBA00023014"/>
    </source>
</evidence>
<evidence type="ECO:0000313" key="6">
    <source>
        <dbReference type="EMBL" id="KTE92498.1"/>
    </source>
</evidence>
<dbReference type="EMBL" id="LOCK01000014">
    <property type="protein sequence ID" value="KTE92498.1"/>
    <property type="molecule type" value="Genomic_DNA"/>
</dbReference>
<dbReference type="InterPro" id="IPR058240">
    <property type="entry name" value="rSAM_sf"/>
</dbReference>
<keyword evidence="2" id="KW-0479">Metal-binding</keyword>
<organism evidence="6 7">
    <name type="scientific">Desulfitobacterium hafniense</name>
    <name type="common">Desulfitobacterium frappieri</name>
    <dbReference type="NCBI Taxonomy" id="49338"/>
    <lineage>
        <taxon>Bacteria</taxon>
        <taxon>Bacillati</taxon>
        <taxon>Bacillota</taxon>
        <taxon>Clostridia</taxon>
        <taxon>Eubacteriales</taxon>
        <taxon>Desulfitobacteriaceae</taxon>
        <taxon>Desulfitobacterium</taxon>
    </lineage>
</organism>
<gene>
    <name evidence="6" type="ORF">AT727_19310</name>
</gene>
<protein>
    <submittedName>
        <fullName evidence="6">Radical SAM protein</fullName>
    </submittedName>
</protein>
<dbReference type="SFLD" id="SFLDS00029">
    <property type="entry name" value="Radical_SAM"/>
    <property type="match status" value="1"/>
</dbReference>
<keyword evidence="4" id="KW-0411">Iron-sulfur</keyword>
<keyword evidence="3" id="KW-0408">Iron</keyword>
<dbReference type="SUPFAM" id="SSF102114">
    <property type="entry name" value="Radical SAM enzymes"/>
    <property type="match status" value="1"/>
</dbReference>
<dbReference type="AlphaFoldDB" id="A0A0W1JLR2"/>
<dbReference type="GO" id="GO:0003824">
    <property type="term" value="F:catalytic activity"/>
    <property type="evidence" value="ECO:0007669"/>
    <property type="project" value="InterPro"/>
</dbReference>
<comment type="caution">
    <text evidence="6">The sequence shown here is derived from an EMBL/GenBank/DDBJ whole genome shotgun (WGS) entry which is preliminary data.</text>
</comment>
<dbReference type="CDD" id="cd01335">
    <property type="entry name" value="Radical_SAM"/>
    <property type="match status" value="1"/>
</dbReference>
<feature type="domain" description="Radical SAM core" evidence="5">
    <location>
        <begin position="80"/>
        <end position="292"/>
    </location>
</feature>
<evidence type="ECO:0000259" key="5">
    <source>
        <dbReference type="PROSITE" id="PS51918"/>
    </source>
</evidence>
<dbReference type="Pfam" id="PF04055">
    <property type="entry name" value="Radical_SAM"/>
    <property type="match status" value="1"/>
</dbReference>
<dbReference type="GO" id="GO:0051536">
    <property type="term" value="F:iron-sulfur cluster binding"/>
    <property type="evidence" value="ECO:0007669"/>
    <property type="project" value="UniProtKB-KW"/>
</dbReference>
<dbReference type="PROSITE" id="PS51257">
    <property type="entry name" value="PROKAR_LIPOPROTEIN"/>
    <property type="match status" value="1"/>
</dbReference>
<dbReference type="OrthoDB" id="5405220at2"/>
<proteinExistence type="predicted"/>
<dbReference type="SFLD" id="SFLDG01060">
    <property type="entry name" value="BATS_domain_containing"/>
    <property type="match status" value="1"/>
</dbReference>
<dbReference type="Proteomes" id="UP000054623">
    <property type="component" value="Unassembled WGS sequence"/>
</dbReference>
<name>A0A0W1JLR2_DESHA</name>
<evidence type="ECO:0000256" key="2">
    <source>
        <dbReference type="ARBA" id="ARBA00022723"/>
    </source>
</evidence>
<evidence type="ECO:0000256" key="3">
    <source>
        <dbReference type="ARBA" id="ARBA00023004"/>
    </source>
</evidence>
<accession>A0A0W1JLR2</accession>
<evidence type="ECO:0000256" key="1">
    <source>
        <dbReference type="ARBA" id="ARBA00022691"/>
    </source>
</evidence>
<dbReference type="PROSITE" id="PS51918">
    <property type="entry name" value="RADICAL_SAM"/>
    <property type="match status" value="1"/>
</dbReference>
<sequence length="360" mass="38431">MPARPAAVQAAAGLSCKSQIKELEEEMMNKTIREIVDKALGGGEIGAAELRALFAVDYLSEESYLIQYASRKMSDGACKGKAEVHAQVGLNSGSCPRDCQFCSFAAMNKIFTSSKVRPLEEIIESCLNFEAGGANAIYLMATATYKFADFLKVGREVKQALKTAVPLIANVGDFDEDEARALKKSGFDGIYHAVRLGEGVITKIDPRKRLQTIDLAAKAGLKVGTCLEPVGPEHTLEELVEKTLITRDMKPAYSGAGRRVNIPGSPLAAHGSLSYAQMAPILAAVRLAVGYDVVGNCTHEPNKIGAMAGASLLWAEVGSNPRDTSESTVRGWTVKNTQEVLTEAGWEVLEGPSVMFGASA</sequence>
<dbReference type="Gene3D" id="3.20.20.70">
    <property type="entry name" value="Aldolase class I"/>
    <property type="match status" value="1"/>
</dbReference>